<dbReference type="AlphaFoldDB" id="A0A2G2X6Y4"/>
<dbReference type="STRING" id="33114.A0A2G2X6Y4"/>
<reference evidence="3 4" key="1">
    <citation type="journal article" date="2017" name="Genome Biol.">
        <title>New reference genome sequences of hot pepper reveal the massive evolution of plant disease-resistance genes by retroduplication.</title>
        <authorList>
            <person name="Kim S."/>
            <person name="Park J."/>
            <person name="Yeom S.I."/>
            <person name="Kim Y.M."/>
            <person name="Seo E."/>
            <person name="Kim K.T."/>
            <person name="Kim M.S."/>
            <person name="Lee J.M."/>
            <person name="Cheong K."/>
            <person name="Shin H.S."/>
            <person name="Kim S.B."/>
            <person name="Han K."/>
            <person name="Lee J."/>
            <person name="Park M."/>
            <person name="Lee H.A."/>
            <person name="Lee H.Y."/>
            <person name="Lee Y."/>
            <person name="Oh S."/>
            <person name="Lee J.H."/>
            <person name="Choi E."/>
            <person name="Choi E."/>
            <person name="Lee S.E."/>
            <person name="Jeon J."/>
            <person name="Kim H."/>
            <person name="Choi G."/>
            <person name="Song H."/>
            <person name="Lee J."/>
            <person name="Lee S.C."/>
            <person name="Kwon J.K."/>
            <person name="Lee H.Y."/>
            <person name="Koo N."/>
            <person name="Hong Y."/>
            <person name="Kim R.W."/>
            <person name="Kang W.H."/>
            <person name="Huh J.H."/>
            <person name="Kang B.C."/>
            <person name="Yang T.J."/>
            <person name="Lee Y.H."/>
            <person name="Bennetzen J.L."/>
            <person name="Choi D."/>
        </authorList>
    </citation>
    <scope>NUCLEOTIDE SEQUENCE [LARGE SCALE GENOMIC DNA]</scope>
    <source>
        <strain evidence="4">cv. PBC81</strain>
    </source>
</reference>
<evidence type="ECO:0000256" key="1">
    <source>
        <dbReference type="ARBA" id="ARBA00008061"/>
    </source>
</evidence>
<dbReference type="PANTHER" id="PTHR43447">
    <property type="entry name" value="ALPHA-AMYLASE"/>
    <property type="match status" value="1"/>
</dbReference>
<gene>
    <name evidence="3" type="ORF">CQW23_07736</name>
</gene>
<proteinExistence type="inferred from homology"/>
<dbReference type="InterPro" id="IPR017853">
    <property type="entry name" value="GH"/>
</dbReference>
<dbReference type="Proteomes" id="UP000224567">
    <property type="component" value="Unassembled WGS sequence"/>
</dbReference>
<accession>A0A2G2X6Y4</accession>
<keyword evidence="4" id="KW-1185">Reference proteome</keyword>
<evidence type="ECO:0000313" key="3">
    <source>
        <dbReference type="EMBL" id="PHT53274.1"/>
    </source>
</evidence>
<evidence type="ECO:0000256" key="2">
    <source>
        <dbReference type="ARBA" id="ARBA00030238"/>
    </source>
</evidence>
<protein>
    <recommendedName>
        <fullName evidence="2">1,4-alpha-D-glucan glucanohydrolase</fullName>
    </recommendedName>
</protein>
<organism evidence="3 4">
    <name type="scientific">Capsicum baccatum</name>
    <name type="common">Peruvian pepper</name>
    <dbReference type="NCBI Taxonomy" id="33114"/>
    <lineage>
        <taxon>Eukaryota</taxon>
        <taxon>Viridiplantae</taxon>
        <taxon>Streptophyta</taxon>
        <taxon>Embryophyta</taxon>
        <taxon>Tracheophyta</taxon>
        <taxon>Spermatophyta</taxon>
        <taxon>Magnoliopsida</taxon>
        <taxon>eudicotyledons</taxon>
        <taxon>Gunneridae</taxon>
        <taxon>Pentapetalae</taxon>
        <taxon>asterids</taxon>
        <taxon>lamiids</taxon>
        <taxon>Solanales</taxon>
        <taxon>Solanaceae</taxon>
        <taxon>Solanoideae</taxon>
        <taxon>Capsiceae</taxon>
        <taxon>Capsicum</taxon>
    </lineage>
</organism>
<comment type="similarity">
    <text evidence="1">Belongs to the glycosyl hydrolase 13 family.</text>
</comment>
<name>A0A2G2X6Y4_CAPBA</name>
<sequence>MLTLCGTLSIASIPITWRVDSSVFNHYNDAFLGTGSCTGQFGKENTDTDLDWGAVPDIDHVNPQVQKDLSEWMNWLKTKIGFGGWRFNLILGYAPRFTKIYMDNNKPDLAVEEFFLKLNNKPDGKLDYDQYKNDLVHWVQRVVTTFDFTTKGILGTVVGDTRFYLLKDSKGNPPGMIGLLPQNAVTFIDNHDTYSQQQWPFPTNPNDKATQGYAYIITNSGIPSVVQTHGLPIIPSSYRFSAVRVSGESF</sequence>
<reference evidence="4" key="2">
    <citation type="journal article" date="2017" name="J. Anim. Genet.">
        <title>Multiple reference genome sequences of hot pepper reveal the massive evolution of plant disease resistance genes by retroduplication.</title>
        <authorList>
            <person name="Kim S."/>
            <person name="Park J."/>
            <person name="Yeom S.-I."/>
            <person name="Kim Y.-M."/>
            <person name="Seo E."/>
            <person name="Kim K.-T."/>
            <person name="Kim M.-S."/>
            <person name="Lee J.M."/>
            <person name="Cheong K."/>
            <person name="Shin H.-S."/>
            <person name="Kim S.-B."/>
            <person name="Han K."/>
            <person name="Lee J."/>
            <person name="Park M."/>
            <person name="Lee H.-A."/>
            <person name="Lee H.-Y."/>
            <person name="Lee Y."/>
            <person name="Oh S."/>
            <person name="Lee J.H."/>
            <person name="Choi E."/>
            <person name="Choi E."/>
            <person name="Lee S.E."/>
            <person name="Jeon J."/>
            <person name="Kim H."/>
            <person name="Choi G."/>
            <person name="Song H."/>
            <person name="Lee J."/>
            <person name="Lee S.-C."/>
            <person name="Kwon J.-K."/>
            <person name="Lee H.-Y."/>
            <person name="Koo N."/>
            <person name="Hong Y."/>
            <person name="Kim R.W."/>
            <person name="Kang W.-H."/>
            <person name="Huh J.H."/>
            <person name="Kang B.-C."/>
            <person name="Yang T.-J."/>
            <person name="Lee Y.-H."/>
            <person name="Bennetzen J.L."/>
            <person name="Choi D."/>
        </authorList>
    </citation>
    <scope>NUCLEOTIDE SEQUENCE [LARGE SCALE GENOMIC DNA]</scope>
    <source>
        <strain evidence="4">cv. PBC81</strain>
    </source>
</reference>
<dbReference type="SUPFAM" id="SSF51445">
    <property type="entry name" value="(Trans)glycosidases"/>
    <property type="match status" value="1"/>
</dbReference>
<dbReference type="Gene3D" id="3.20.20.80">
    <property type="entry name" value="Glycosidases"/>
    <property type="match status" value="1"/>
</dbReference>
<comment type="caution">
    <text evidence="3">The sequence shown here is derived from an EMBL/GenBank/DDBJ whole genome shotgun (WGS) entry which is preliminary data.</text>
</comment>
<evidence type="ECO:0000313" key="4">
    <source>
        <dbReference type="Proteomes" id="UP000224567"/>
    </source>
</evidence>
<dbReference type="OrthoDB" id="550577at2759"/>
<dbReference type="EMBL" id="MLFT02000003">
    <property type="protein sequence ID" value="PHT53274.1"/>
    <property type="molecule type" value="Genomic_DNA"/>
</dbReference>